<evidence type="ECO:0000313" key="2">
    <source>
        <dbReference type="Proteomes" id="UP000288623"/>
    </source>
</evidence>
<proteinExistence type="predicted"/>
<keyword evidence="2" id="KW-1185">Reference proteome</keyword>
<dbReference type="InterPro" id="IPR017145">
    <property type="entry name" value="Aminobenzoyl-glu_utiliz_pB"/>
</dbReference>
<dbReference type="PANTHER" id="PTHR30575:SF0">
    <property type="entry name" value="XAA-ARG DIPEPTIDASE"/>
    <property type="match status" value="1"/>
</dbReference>
<dbReference type="GO" id="GO:0046657">
    <property type="term" value="P:folic acid catabolic process"/>
    <property type="evidence" value="ECO:0007669"/>
    <property type="project" value="TreeGrafter"/>
</dbReference>
<dbReference type="PIRSF" id="PIRSF037227">
    <property type="entry name" value="Aminobenzoyl-glu_utiliz_pB"/>
    <property type="match status" value="1"/>
</dbReference>
<protein>
    <submittedName>
        <fullName evidence="1">Amidohydrolase</fullName>
    </submittedName>
</protein>
<dbReference type="GO" id="GO:0071713">
    <property type="term" value="F:para-aminobenzoyl-glutamate hydrolase activity"/>
    <property type="evidence" value="ECO:0007669"/>
    <property type="project" value="TreeGrafter"/>
</dbReference>
<dbReference type="Gene3D" id="3.40.630.10">
    <property type="entry name" value="Zn peptidases"/>
    <property type="match status" value="1"/>
</dbReference>
<dbReference type="InterPro" id="IPR002933">
    <property type="entry name" value="Peptidase_M20"/>
</dbReference>
<dbReference type="InterPro" id="IPR052030">
    <property type="entry name" value="Peptidase_M20/M20A_hydrolases"/>
</dbReference>
<dbReference type="OrthoDB" id="9781032at2"/>
<dbReference type="CDD" id="cd05673">
    <property type="entry name" value="M20_Acy1L2_AbgB"/>
    <property type="match status" value="1"/>
</dbReference>
<gene>
    <name evidence="1" type="ORF">QI30_00935</name>
</gene>
<dbReference type="SUPFAM" id="SSF53187">
    <property type="entry name" value="Zn-dependent exopeptidases"/>
    <property type="match status" value="1"/>
</dbReference>
<dbReference type="AlphaFoldDB" id="A0A433RYF6"/>
<dbReference type="RefSeq" id="WP_126989074.1">
    <property type="nucleotide sequence ID" value="NZ_JTFC01000005.1"/>
</dbReference>
<name>A0A433RYF6_9BACL</name>
<dbReference type="SUPFAM" id="SSF55031">
    <property type="entry name" value="Bacterial exopeptidase dimerisation domain"/>
    <property type="match status" value="1"/>
</dbReference>
<comment type="caution">
    <text evidence="1">The sequence shown here is derived from an EMBL/GenBank/DDBJ whole genome shotgun (WGS) entry which is preliminary data.</text>
</comment>
<dbReference type="Pfam" id="PF01546">
    <property type="entry name" value="Peptidase_M20"/>
    <property type="match status" value="1"/>
</dbReference>
<reference evidence="1 2" key="1">
    <citation type="submission" date="2014-11" db="EMBL/GenBank/DDBJ databases">
        <title>Genome sequence and analysis of novel Kurthia sp.</title>
        <authorList>
            <person name="Lawson J.N."/>
            <person name="Gonzalez J.E."/>
            <person name="Rinauldi L."/>
            <person name="Xuan Z."/>
            <person name="Firman A."/>
            <person name="Shaddox L."/>
            <person name="Trudeau A."/>
            <person name="Shah S."/>
            <person name="Reiman D."/>
        </authorList>
    </citation>
    <scope>NUCLEOTIDE SEQUENCE [LARGE SCALE GENOMIC DNA]</scope>
    <source>
        <strain evidence="1 2">3B1D</strain>
    </source>
</reference>
<dbReference type="Proteomes" id="UP000288623">
    <property type="component" value="Unassembled WGS sequence"/>
</dbReference>
<sequence length="478" mass="52644">MPHSQTIDAIIDAHHHEIIELSDTIWEHPELRFKEFQSSQLLSSFLEEQGFVVERGIGGLPTAFSATYGNEKPVIGILGEYDALPGLSQVAESDEEIAILEGENGHGCGHNLLGTAGVSAVLALKKRLEDGEIKGTIQYFGCPAEEGGSGKTYMVREGVFDHVDTALTWHPHSMTGVFSYSSLANYQVYFEFSGKAAHAADSPHLGRSALDATELMNVGVNYLREHMIPEARVHYAVTDTGGRSPNVVQAHAEVLYLIRAPKINQVHALYERVVDIAKGAALMTGTTLSIRFDKACSDYVPNHVINQIVEKKLQAVGLPEYSAEEYCYAKKMAATITADELSSAHREAERMSNFELEEDFYVAGKPFFSSIIPYRKSYAHMTGSTDVGDVSWVVPTAQFFFTCFVAGTPLHTWQLVSQGKTSLAHKGLLHASKTLAKTAEHLFLHPEVIDAAKKEHDKVTRNRYQNPIPAEISPAFHE</sequence>
<dbReference type="PANTHER" id="PTHR30575">
    <property type="entry name" value="PEPTIDASE M20"/>
    <property type="match status" value="1"/>
</dbReference>
<dbReference type="FunFam" id="3.30.70.360:FF:000004">
    <property type="entry name" value="Peptidase M20 domain-containing protein 2"/>
    <property type="match status" value="1"/>
</dbReference>
<dbReference type="EMBL" id="JTFC01000005">
    <property type="protein sequence ID" value="RUS58312.1"/>
    <property type="molecule type" value="Genomic_DNA"/>
</dbReference>
<dbReference type="InterPro" id="IPR017439">
    <property type="entry name" value="Amidohydrolase"/>
</dbReference>
<dbReference type="GO" id="GO:0016805">
    <property type="term" value="F:dipeptidase activity"/>
    <property type="evidence" value="ECO:0007669"/>
    <property type="project" value="TreeGrafter"/>
</dbReference>
<dbReference type="GO" id="GO:0005737">
    <property type="term" value="C:cytoplasm"/>
    <property type="evidence" value="ECO:0007669"/>
    <property type="project" value="TreeGrafter"/>
</dbReference>
<evidence type="ECO:0000313" key="1">
    <source>
        <dbReference type="EMBL" id="RUS58312.1"/>
    </source>
</evidence>
<organism evidence="1 2">
    <name type="scientific">Candidatus Kurthia intestinigallinarum</name>
    <dbReference type="NCBI Taxonomy" id="1562256"/>
    <lineage>
        <taxon>Bacteria</taxon>
        <taxon>Bacillati</taxon>
        <taxon>Bacillota</taxon>
        <taxon>Bacilli</taxon>
        <taxon>Bacillales</taxon>
        <taxon>Caryophanaceae</taxon>
        <taxon>Kurthia</taxon>
    </lineage>
</organism>
<accession>A0A433RYF6</accession>
<dbReference type="InterPro" id="IPR036264">
    <property type="entry name" value="Bact_exopeptidase_dim_dom"/>
</dbReference>
<dbReference type="Gene3D" id="3.30.70.360">
    <property type="match status" value="1"/>
</dbReference>
<keyword evidence="1" id="KW-0378">Hydrolase</keyword>
<dbReference type="NCBIfam" id="TIGR01891">
    <property type="entry name" value="amidohydrolases"/>
    <property type="match status" value="1"/>
</dbReference>